<sequence length="58" mass="6189">MSNIEQETKVGKTTKVMQIFIGILCAATLALGVLSFLSTTNGDSSESHNNNVLTESPF</sequence>
<evidence type="ECO:0000256" key="1">
    <source>
        <dbReference type="SAM" id="MobiDB-lite"/>
    </source>
</evidence>
<gene>
    <name evidence="3" type="ORF">GMA8713_02633</name>
</gene>
<keyword evidence="2" id="KW-0472">Membrane</keyword>
<keyword evidence="2" id="KW-1133">Transmembrane helix</keyword>
<dbReference type="Proteomes" id="UP000073601">
    <property type="component" value="Unassembled WGS sequence"/>
</dbReference>
<keyword evidence="2" id="KW-0812">Transmembrane</keyword>
<dbReference type="EMBL" id="FIZY01000023">
    <property type="protein sequence ID" value="CZF83365.1"/>
    <property type="molecule type" value="Genomic_DNA"/>
</dbReference>
<dbReference type="RefSeq" id="WP_198159504.1">
    <property type="nucleotide sequence ID" value="NZ_CAWRCI010000023.1"/>
</dbReference>
<evidence type="ECO:0000256" key="2">
    <source>
        <dbReference type="SAM" id="Phobius"/>
    </source>
</evidence>
<feature type="transmembrane region" description="Helical" evidence="2">
    <location>
        <begin position="16"/>
        <end position="37"/>
    </location>
</feature>
<name>A0A128FA20_9GAMM</name>
<reference evidence="4" key="1">
    <citation type="submission" date="2016-02" db="EMBL/GenBank/DDBJ databases">
        <authorList>
            <person name="Rodrigo-Torres Lidia"/>
            <person name="Arahal R.David."/>
        </authorList>
    </citation>
    <scope>NUCLEOTIDE SEQUENCE [LARGE SCALE GENOMIC DNA]</scope>
    <source>
        <strain evidence="4">CECT 8713</strain>
    </source>
</reference>
<evidence type="ECO:0000313" key="4">
    <source>
        <dbReference type="Proteomes" id="UP000073601"/>
    </source>
</evidence>
<organism evidence="3 4">
    <name type="scientific">Grimontia marina</name>
    <dbReference type="NCBI Taxonomy" id="646534"/>
    <lineage>
        <taxon>Bacteria</taxon>
        <taxon>Pseudomonadati</taxon>
        <taxon>Pseudomonadota</taxon>
        <taxon>Gammaproteobacteria</taxon>
        <taxon>Vibrionales</taxon>
        <taxon>Vibrionaceae</taxon>
        <taxon>Grimontia</taxon>
    </lineage>
</organism>
<evidence type="ECO:0000313" key="3">
    <source>
        <dbReference type="EMBL" id="CZF83365.1"/>
    </source>
</evidence>
<dbReference type="AlphaFoldDB" id="A0A128FA20"/>
<accession>A0A128FA20</accession>
<feature type="region of interest" description="Disordered" evidence="1">
    <location>
        <begin position="39"/>
        <end position="58"/>
    </location>
</feature>
<protein>
    <submittedName>
        <fullName evidence="3">Uncharacterized protein</fullName>
    </submittedName>
</protein>
<proteinExistence type="predicted"/>
<keyword evidence="4" id="KW-1185">Reference proteome</keyword>